<gene>
    <name evidence="2" type="ORF">Zm00014a_028852</name>
</gene>
<organism evidence="2 3">
    <name type="scientific">Zea mays</name>
    <name type="common">Maize</name>
    <dbReference type="NCBI Taxonomy" id="4577"/>
    <lineage>
        <taxon>Eukaryota</taxon>
        <taxon>Viridiplantae</taxon>
        <taxon>Streptophyta</taxon>
        <taxon>Embryophyta</taxon>
        <taxon>Tracheophyta</taxon>
        <taxon>Spermatophyta</taxon>
        <taxon>Magnoliopsida</taxon>
        <taxon>Liliopsida</taxon>
        <taxon>Poales</taxon>
        <taxon>Poaceae</taxon>
        <taxon>PACMAD clade</taxon>
        <taxon>Panicoideae</taxon>
        <taxon>Andropogonodae</taxon>
        <taxon>Andropogoneae</taxon>
        <taxon>Tripsacinae</taxon>
        <taxon>Zea</taxon>
    </lineage>
</organism>
<proteinExistence type="predicted"/>
<dbReference type="InterPro" id="IPR036866">
    <property type="entry name" value="RibonucZ/Hydroxyglut_hydro"/>
</dbReference>
<dbReference type="Pfam" id="PF13370">
    <property type="entry name" value="Fer4_13"/>
    <property type="match status" value="1"/>
</dbReference>
<evidence type="ECO:0000313" key="2">
    <source>
        <dbReference type="EMBL" id="PWZ27492.1"/>
    </source>
</evidence>
<dbReference type="Gene3D" id="3.60.15.10">
    <property type="entry name" value="Ribonuclease Z/Hydroxyacylglutathione hydrolase-like"/>
    <property type="match status" value="1"/>
</dbReference>
<comment type="caution">
    <text evidence="2">The sequence shown here is derived from an EMBL/GenBank/DDBJ whole genome shotgun (WGS) entry which is preliminary data.</text>
</comment>
<dbReference type="InterPro" id="IPR001279">
    <property type="entry name" value="Metallo-B-lactamas"/>
</dbReference>
<dbReference type="AlphaFoldDB" id="A0A3L6F2F7"/>
<evidence type="ECO:0000313" key="3">
    <source>
        <dbReference type="Proteomes" id="UP000251960"/>
    </source>
</evidence>
<dbReference type="PANTHER" id="PTHR42773:SF1">
    <property type="entry name" value="METALLO-BETA-LACTAMASE FAMILY PROTEIN"/>
    <property type="match status" value="1"/>
</dbReference>
<dbReference type="EMBL" id="NCVQ01000005">
    <property type="protein sequence ID" value="PWZ27492.1"/>
    <property type="molecule type" value="Genomic_DNA"/>
</dbReference>
<dbReference type="SUPFAM" id="SSF56281">
    <property type="entry name" value="Metallo-hydrolase/oxidoreductase"/>
    <property type="match status" value="1"/>
</dbReference>
<dbReference type="ExpressionAtlas" id="A0A3L6F2F7">
    <property type="expression patterns" value="baseline and differential"/>
</dbReference>
<dbReference type="Proteomes" id="UP000251960">
    <property type="component" value="Chromosome 4"/>
</dbReference>
<name>A0A3L6F2F7_MAIZE</name>
<dbReference type="Pfam" id="PF00753">
    <property type="entry name" value="Lactamase_B"/>
    <property type="match status" value="1"/>
</dbReference>
<sequence length="213" mass="23870">MALMSLGAAGYTTATAPPRPRRCTLPFRAAASPAALDRRRRPHNVAGDFFVDHRCIDCQTCRWMAPEVFKRVDGKAAVAAQPSSEEERTKALQVEEATADVEWKLEGNGPWNLGTDFELIHTPGHTPGSVCLYFKPLKVLFTGDHVAKSEESDDLNLFLMYSKQSVSLQLESIRKLLELEFEWLLPGHGYRIKYKDVRAKNVAMESLLANYTS</sequence>
<accession>A0A3L6F2F7</accession>
<protein>
    <recommendedName>
        <fullName evidence="1">Metallo-beta-lactamase domain-containing protein</fullName>
    </recommendedName>
</protein>
<reference evidence="2 3" key="1">
    <citation type="journal article" date="2018" name="Nat. Genet.">
        <title>Extensive intraspecific gene order and gene structural variations between Mo17 and other maize genomes.</title>
        <authorList>
            <person name="Sun S."/>
            <person name="Zhou Y."/>
            <person name="Chen J."/>
            <person name="Shi J."/>
            <person name="Zhao H."/>
            <person name="Zhao H."/>
            <person name="Song W."/>
            <person name="Zhang M."/>
            <person name="Cui Y."/>
            <person name="Dong X."/>
            <person name="Liu H."/>
            <person name="Ma X."/>
            <person name="Jiao Y."/>
            <person name="Wang B."/>
            <person name="Wei X."/>
            <person name="Stein J.C."/>
            <person name="Glaubitz J.C."/>
            <person name="Lu F."/>
            <person name="Yu G."/>
            <person name="Liang C."/>
            <person name="Fengler K."/>
            <person name="Li B."/>
            <person name="Rafalski A."/>
            <person name="Schnable P.S."/>
            <person name="Ware D.H."/>
            <person name="Buckler E.S."/>
            <person name="Lai J."/>
        </authorList>
    </citation>
    <scope>NUCLEOTIDE SEQUENCE [LARGE SCALE GENOMIC DNA]</scope>
    <source>
        <strain evidence="3">cv. Missouri 17</strain>
        <tissue evidence="2">Seedling</tissue>
    </source>
</reference>
<feature type="domain" description="Metallo-beta-lactamase" evidence="1">
    <location>
        <begin position="98"/>
        <end position="188"/>
    </location>
</feature>
<dbReference type="PANTHER" id="PTHR42773">
    <property type="entry name" value="METALLO-BETA-LACTAMASE-RELATED"/>
    <property type="match status" value="1"/>
</dbReference>
<evidence type="ECO:0000259" key="1">
    <source>
        <dbReference type="Pfam" id="PF00753"/>
    </source>
</evidence>